<dbReference type="InterPro" id="IPR023214">
    <property type="entry name" value="HAD_sf"/>
</dbReference>
<organism evidence="1 2">
    <name type="scientific">Rossellomorea vietnamensis</name>
    <dbReference type="NCBI Taxonomy" id="218284"/>
    <lineage>
        <taxon>Bacteria</taxon>
        <taxon>Bacillati</taxon>
        <taxon>Bacillota</taxon>
        <taxon>Bacilli</taxon>
        <taxon>Bacillales</taxon>
        <taxon>Bacillaceae</taxon>
        <taxon>Rossellomorea</taxon>
    </lineage>
</organism>
<evidence type="ECO:0000313" key="1">
    <source>
        <dbReference type="EMBL" id="KPL60107.1"/>
    </source>
</evidence>
<proteinExistence type="predicted"/>
<dbReference type="Gene3D" id="3.40.50.1000">
    <property type="entry name" value="HAD superfamily/HAD-like"/>
    <property type="match status" value="1"/>
</dbReference>
<dbReference type="PATRIC" id="fig|218284.4.peg.3346"/>
<name>A0A0P6WRB6_9BACI</name>
<reference evidence="1 2" key="1">
    <citation type="submission" date="2015-08" db="EMBL/GenBank/DDBJ databases">
        <title>Draft Genome Sequence of Bacillus vietnamensis UCD-SED5.</title>
        <authorList>
            <person name="Lee R.D."/>
            <person name="Jospin G."/>
            <person name="Lang J.M."/>
            <person name="Coil D.A."/>
            <person name="Eisen J.A."/>
        </authorList>
    </citation>
    <scope>NUCLEOTIDE SEQUENCE [LARGE SCALE GENOMIC DNA]</scope>
    <source>
        <strain evidence="1 2">UCD-SED5</strain>
    </source>
</reference>
<comment type="caution">
    <text evidence="1">The sequence shown here is derived from an EMBL/GenBank/DDBJ whole genome shotgun (WGS) entry which is preliminary data.</text>
</comment>
<gene>
    <name evidence="1" type="ORF">AM506_08580</name>
</gene>
<dbReference type="AlphaFoldDB" id="A0A0P6WRB6"/>
<dbReference type="RefSeq" id="WP_060672077.1">
    <property type="nucleotide sequence ID" value="NZ_LIXZ01000005.1"/>
</dbReference>
<protein>
    <submittedName>
        <fullName evidence="1">Uncharacterized protein</fullName>
    </submittedName>
</protein>
<dbReference type="Proteomes" id="UP000050398">
    <property type="component" value="Unassembled WGS sequence"/>
</dbReference>
<dbReference type="Pfam" id="PF13242">
    <property type="entry name" value="Hydrolase_like"/>
    <property type="match status" value="1"/>
</dbReference>
<dbReference type="InterPro" id="IPR036412">
    <property type="entry name" value="HAD-like_sf"/>
</dbReference>
<dbReference type="EMBL" id="LIXZ01000005">
    <property type="protein sequence ID" value="KPL60107.1"/>
    <property type="molecule type" value="Genomic_DNA"/>
</dbReference>
<accession>A0A0P6WRB6</accession>
<dbReference type="SUPFAM" id="SSF56784">
    <property type="entry name" value="HAD-like"/>
    <property type="match status" value="1"/>
</dbReference>
<sequence>MNVFKAEPARTLFIGDNYFTDIIGANSIGMDTLWINKYDHEFPGEVHPDYMTEHVLDLEKLIIRGERKSSDDKSISN</sequence>
<evidence type="ECO:0000313" key="2">
    <source>
        <dbReference type="Proteomes" id="UP000050398"/>
    </source>
</evidence>
<dbReference type="OrthoDB" id="25198at2"/>